<protein>
    <submittedName>
        <fullName evidence="3">DUF3311 domain-containing protein</fullName>
    </submittedName>
</protein>
<evidence type="ECO:0000256" key="1">
    <source>
        <dbReference type="SAM" id="MobiDB-lite"/>
    </source>
</evidence>
<dbReference type="Proteomes" id="UP001201873">
    <property type="component" value="Unassembled WGS sequence"/>
</dbReference>
<evidence type="ECO:0000313" key="4">
    <source>
        <dbReference type="Proteomes" id="UP001201873"/>
    </source>
</evidence>
<feature type="transmembrane region" description="Helical" evidence="2">
    <location>
        <begin position="12"/>
        <end position="37"/>
    </location>
</feature>
<accession>A0ABT0JUM0</accession>
<reference evidence="3 4" key="1">
    <citation type="submission" date="2022-04" db="EMBL/GenBank/DDBJ databases">
        <title>Genome diversity in the genus Frankia.</title>
        <authorList>
            <person name="Carlos-Shanley C."/>
            <person name="Hahn D."/>
        </authorList>
    </citation>
    <scope>NUCLEOTIDE SEQUENCE [LARGE SCALE GENOMIC DNA]</scope>
    <source>
        <strain evidence="3 4">Ag45/Mut15</strain>
    </source>
</reference>
<organism evidence="3 4">
    <name type="scientific">Frankia umida</name>
    <dbReference type="NCBI Taxonomy" id="573489"/>
    <lineage>
        <taxon>Bacteria</taxon>
        <taxon>Bacillati</taxon>
        <taxon>Actinomycetota</taxon>
        <taxon>Actinomycetes</taxon>
        <taxon>Frankiales</taxon>
        <taxon>Frankiaceae</taxon>
        <taxon>Frankia</taxon>
    </lineage>
</organism>
<dbReference type="EMBL" id="JALKFT010000004">
    <property type="protein sequence ID" value="MCK9875246.1"/>
    <property type="molecule type" value="Genomic_DNA"/>
</dbReference>
<feature type="compositionally biased region" description="Low complexity" evidence="1">
    <location>
        <begin position="81"/>
        <end position="95"/>
    </location>
</feature>
<dbReference type="RefSeq" id="WP_248823712.1">
    <property type="nucleotide sequence ID" value="NZ_JALKFT010000004.1"/>
</dbReference>
<evidence type="ECO:0000313" key="3">
    <source>
        <dbReference type="EMBL" id="MCK9875246.1"/>
    </source>
</evidence>
<proteinExistence type="predicted"/>
<feature type="compositionally biased region" description="Basic and acidic residues" evidence="1">
    <location>
        <begin position="96"/>
        <end position="122"/>
    </location>
</feature>
<keyword evidence="4" id="KW-1185">Reference proteome</keyword>
<feature type="transmembrane region" description="Helical" evidence="2">
    <location>
        <begin position="49"/>
        <end position="71"/>
    </location>
</feature>
<keyword evidence="2" id="KW-0812">Transmembrane</keyword>
<feature type="region of interest" description="Disordered" evidence="1">
    <location>
        <begin position="79"/>
        <end position="122"/>
    </location>
</feature>
<keyword evidence="2" id="KW-1133">Transmembrane helix</keyword>
<gene>
    <name evidence="3" type="ORF">MXD59_05525</name>
</gene>
<dbReference type="InterPro" id="IPR021741">
    <property type="entry name" value="DUF3311"/>
</dbReference>
<dbReference type="Pfam" id="PF11755">
    <property type="entry name" value="DUF3311"/>
    <property type="match status" value="1"/>
</dbReference>
<name>A0ABT0JUM0_9ACTN</name>
<comment type="caution">
    <text evidence="3">The sequence shown here is derived from an EMBL/GenBank/DDBJ whole genome shotgun (WGS) entry which is preliminary data.</text>
</comment>
<sequence>MREPQAGVRGGALAARIVVAAVLGAQIVAFLLVGTYARRDPQLWGLPFFYWYTLLWLPVGAITMAACVWLLSRFPAHPDQGAAQATRPGRPGPARRLGEHPHHDRAVLAEQRGRDAADGQDR</sequence>
<evidence type="ECO:0000256" key="2">
    <source>
        <dbReference type="SAM" id="Phobius"/>
    </source>
</evidence>
<keyword evidence="2" id="KW-0472">Membrane</keyword>